<dbReference type="PANTHER" id="PTHR33238">
    <property type="entry name" value="IRON (METAL) DEPENDENT REPRESSOR, DTXR FAMILY"/>
    <property type="match status" value="1"/>
</dbReference>
<dbReference type="InterPro" id="IPR022689">
    <property type="entry name" value="Iron_dep_repressor"/>
</dbReference>
<dbReference type="PANTHER" id="PTHR33238:SF11">
    <property type="entry name" value="TRANSCRIPTIONAL REGULATOR MNTR"/>
    <property type="match status" value="1"/>
</dbReference>
<comment type="caution">
    <text evidence="4">The sequence shown here is derived from an EMBL/GenBank/DDBJ whole genome shotgun (WGS) entry which is preliminary data.</text>
</comment>
<evidence type="ECO:0000256" key="1">
    <source>
        <dbReference type="ARBA" id="ARBA00004496"/>
    </source>
</evidence>
<reference evidence="4" key="2">
    <citation type="submission" date="2021-04" db="EMBL/GenBank/DDBJ databases">
        <authorList>
            <person name="Gilroy R."/>
        </authorList>
    </citation>
    <scope>NUCLEOTIDE SEQUENCE</scope>
    <source>
        <strain evidence="4">5933</strain>
    </source>
</reference>
<dbReference type="EMBL" id="DWWA01000006">
    <property type="protein sequence ID" value="HJC71283.1"/>
    <property type="molecule type" value="Genomic_DNA"/>
</dbReference>
<dbReference type="InterPro" id="IPR036390">
    <property type="entry name" value="WH_DNA-bd_sf"/>
</dbReference>
<dbReference type="InterPro" id="IPR050536">
    <property type="entry name" value="DtxR_MntR_Metal-Reg"/>
</dbReference>
<evidence type="ECO:0000256" key="2">
    <source>
        <dbReference type="ARBA" id="ARBA00011738"/>
    </source>
</evidence>
<dbReference type="GO" id="GO:0003700">
    <property type="term" value="F:DNA-binding transcription factor activity"/>
    <property type="evidence" value="ECO:0007669"/>
    <property type="project" value="InterPro"/>
</dbReference>
<comment type="subcellular location">
    <subcellularLocation>
        <location evidence="1">Cytoplasm</location>
    </subcellularLocation>
</comment>
<dbReference type="InterPro" id="IPR036388">
    <property type="entry name" value="WH-like_DNA-bd_sf"/>
</dbReference>
<name>A0A9D2Q1M4_9FIRM</name>
<dbReference type="Gene3D" id="1.10.10.10">
    <property type="entry name" value="Winged helix-like DNA-binding domain superfamily/Winged helix DNA-binding domain"/>
    <property type="match status" value="1"/>
</dbReference>
<gene>
    <name evidence="4" type="ORF">H9698_00615</name>
</gene>
<dbReference type="Pfam" id="PF09339">
    <property type="entry name" value="HTH_IclR"/>
    <property type="match status" value="1"/>
</dbReference>
<proteinExistence type="predicted"/>
<evidence type="ECO:0000313" key="4">
    <source>
        <dbReference type="EMBL" id="HJC71283.1"/>
    </source>
</evidence>
<accession>A0A9D2Q1M4</accession>
<evidence type="ECO:0000259" key="3">
    <source>
        <dbReference type="Pfam" id="PF09339"/>
    </source>
</evidence>
<protein>
    <submittedName>
        <fullName evidence="4">MarR family transcriptional regulator</fullName>
    </submittedName>
</protein>
<dbReference type="AlphaFoldDB" id="A0A9D2Q1M4"/>
<dbReference type="GO" id="GO:0003677">
    <property type="term" value="F:DNA binding"/>
    <property type="evidence" value="ECO:0007669"/>
    <property type="project" value="InterPro"/>
</dbReference>
<reference evidence="4" key="1">
    <citation type="journal article" date="2021" name="PeerJ">
        <title>Extensive microbial diversity within the chicken gut microbiome revealed by metagenomics and culture.</title>
        <authorList>
            <person name="Gilroy R."/>
            <person name="Ravi A."/>
            <person name="Getino M."/>
            <person name="Pursley I."/>
            <person name="Horton D.L."/>
            <person name="Alikhan N.F."/>
            <person name="Baker D."/>
            <person name="Gharbi K."/>
            <person name="Hall N."/>
            <person name="Watson M."/>
            <person name="Adriaenssens E.M."/>
            <person name="Foster-Nyarko E."/>
            <person name="Jarju S."/>
            <person name="Secka A."/>
            <person name="Antonio M."/>
            <person name="Oren A."/>
            <person name="Chaudhuri R.R."/>
            <person name="La Ragione R."/>
            <person name="Hildebrand F."/>
            <person name="Pallen M.J."/>
        </authorList>
    </citation>
    <scope>NUCLEOTIDE SEQUENCE</scope>
    <source>
        <strain evidence="4">5933</strain>
    </source>
</reference>
<feature type="domain" description="HTH iclR-type" evidence="3">
    <location>
        <begin position="15"/>
        <end position="62"/>
    </location>
</feature>
<dbReference type="Proteomes" id="UP000823918">
    <property type="component" value="Unassembled WGS sequence"/>
</dbReference>
<evidence type="ECO:0000313" key="5">
    <source>
        <dbReference type="Proteomes" id="UP000823918"/>
    </source>
</evidence>
<organism evidence="4 5">
    <name type="scientific">Candidatus Ruthenibacterium merdavium</name>
    <dbReference type="NCBI Taxonomy" id="2838752"/>
    <lineage>
        <taxon>Bacteria</taxon>
        <taxon>Bacillati</taxon>
        <taxon>Bacillota</taxon>
        <taxon>Clostridia</taxon>
        <taxon>Eubacteriales</taxon>
        <taxon>Oscillospiraceae</taxon>
        <taxon>Ruthenibacterium</taxon>
    </lineage>
</organism>
<dbReference type="InterPro" id="IPR005471">
    <property type="entry name" value="Tscrpt_reg_IclR_N"/>
</dbReference>
<dbReference type="GO" id="GO:0046914">
    <property type="term" value="F:transition metal ion binding"/>
    <property type="evidence" value="ECO:0007669"/>
    <property type="project" value="InterPro"/>
</dbReference>
<dbReference type="GO" id="GO:0005737">
    <property type="term" value="C:cytoplasm"/>
    <property type="evidence" value="ECO:0007669"/>
    <property type="project" value="UniProtKB-SubCell"/>
</dbReference>
<dbReference type="SMART" id="SM00529">
    <property type="entry name" value="HTH_DTXR"/>
    <property type="match status" value="1"/>
</dbReference>
<sequence length="132" mass="14629">MKSKTAMVFTPAKLRYLLVLAQIAHENEGQVRCIDIAVRMGVARASVSRMLNTFSKEGLVLQENARGSVRLTEKGQEAAERYLNQCRELRHILQTQFSLSAYDAQECAIALISGVSPATLRALEECCAKSVR</sequence>
<comment type="subunit">
    <text evidence="2">Homodimer.</text>
</comment>
<dbReference type="SUPFAM" id="SSF46785">
    <property type="entry name" value="Winged helix' DNA-binding domain"/>
    <property type="match status" value="1"/>
</dbReference>